<evidence type="ECO:0000256" key="1">
    <source>
        <dbReference type="SAM" id="MobiDB-lite"/>
    </source>
</evidence>
<dbReference type="EMBL" id="OX395129">
    <property type="protein sequence ID" value="CAI5773449.1"/>
    <property type="molecule type" value="Genomic_DNA"/>
</dbReference>
<organism evidence="2 3">
    <name type="scientific">Podarcis lilfordi</name>
    <name type="common">Lilford's wall lizard</name>
    <dbReference type="NCBI Taxonomy" id="74358"/>
    <lineage>
        <taxon>Eukaryota</taxon>
        <taxon>Metazoa</taxon>
        <taxon>Chordata</taxon>
        <taxon>Craniata</taxon>
        <taxon>Vertebrata</taxon>
        <taxon>Euteleostomi</taxon>
        <taxon>Lepidosauria</taxon>
        <taxon>Squamata</taxon>
        <taxon>Bifurcata</taxon>
        <taxon>Unidentata</taxon>
        <taxon>Episquamata</taxon>
        <taxon>Laterata</taxon>
        <taxon>Lacertibaenia</taxon>
        <taxon>Lacertidae</taxon>
        <taxon>Podarcis</taxon>
    </lineage>
</organism>
<protein>
    <submittedName>
        <fullName evidence="2">Uncharacterized protein</fullName>
    </submittedName>
</protein>
<proteinExistence type="predicted"/>
<gene>
    <name evidence="2" type="ORF">PODLI_1B028276</name>
</gene>
<evidence type="ECO:0000313" key="3">
    <source>
        <dbReference type="Proteomes" id="UP001178461"/>
    </source>
</evidence>
<accession>A0AA35K9N4</accession>
<feature type="region of interest" description="Disordered" evidence="1">
    <location>
        <begin position="17"/>
        <end position="52"/>
    </location>
</feature>
<name>A0AA35K9N4_9SAUR</name>
<evidence type="ECO:0000313" key="2">
    <source>
        <dbReference type="EMBL" id="CAI5773449.1"/>
    </source>
</evidence>
<reference evidence="2" key="1">
    <citation type="submission" date="2022-12" db="EMBL/GenBank/DDBJ databases">
        <authorList>
            <person name="Alioto T."/>
            <person name="Alioto T."/>
            <person name="Gomez Garrido J."/>
        </authorList>
    </citation>
    <scope>NUCLEOTIDE SEQUENCE</scope>
</reference>
<dbReference type="Proteomes" id="UP001178461">
    <property type="component" value="Chromosome 4"/>
</dbReference>
<dbReference type="AlphaFoldDB" id="A0AA35K9N4"/>
<keyword evidence="3" id="KW-1185">Reference proteome</keyword>
<sequence length="68" mass="7478">MRETRASEVSAASRFAFGSRRWPPRKREGKALASARGAPEARRRRRRRCASQGGVAEVMLTLDSGACS</sequence>